<dbReference type="SMART" id="SM00273">
    <property type="entry name" value="ENTH"/>
    <property type="match status" value="1"/>
</dbReference>
<evidence type="ECO:0000256" key="3">
    <source>
        <dbReference type="ARBA" id="ARBA00023034"/>
    </source>
</evidence>
<keyword evidence="8" id="KW-1185">Reference proteome</keyword>
<reference evidence="7" key="2">
    <citation type="submission" date="2020-08" db="EMBL/GenBank/DDBJ databases">
        <title>Plant Genome Project.</title>
        <authorList>
            <person name="Zhang R.-G."/>
        </authorList>
    </citation>
    <scope>NUCLEOTIDE SEQUENCE</scope>
    <source>
        <strain evidence="7">Huo1</strain>
        <tissue evidence="7">Leaf</tissue>
    </source>
</reference>
<dbReference type="GO" id="GO:0005886">
    <property type="term" value="C:plasma membrane"/>
    <property type="evidence" value="ECO:0007669"/>
    <property type="project" value="TreeGrafter"/>
</dbReference>
<dbReference type="AlphaFoldDB" id="A0A8X8XX87"/>
<name>A0A8X8XX87_SALSN</name>
<comment type="caution">
    <text evidence="7">The sequence shown here is derived from an EMBL/GenBank/DDBJ whole genome shotgun (WGS) entry which is preliminary data.</text>
</comment>
<dbReference type="GO" id="GO:0005768">
    <property type="term" value="C:endosome"/>
    <property type="evidence" value="ECO:0007669"/>
    <property type="project" value="TreeGrafter"/>
</dbReference>
<evidence type="ECO:0000313" key="7">
    <source>
        <dbReference type="EMBL" id="KAG6420352.1"/>
    </source>
</evidence>
<dbReference type="InterPro" id="IPR008942">
    <property type="entry name" value="ENTH_VHS"/>
</dbReference>
<keyword evidence="3" id="KW-0333">Golgi apparatus</keyword>
<gene>
    <name evidence="7" type="ORF">SASPL_116877</name>
</gene>
<dbReference type="GO" id="GO:0005794">
    <property type="term" value="C:Golgi apparatus"/>
    <property type="evidence" value="ECO:0007669"/>
    <property type="project" value="UniProtKB-SubCell"/>
</dbReference>
<accession>A0A8X8XX87</accession>
<keyword evidence="4" id="KW-0968">Cytoplasmic vesicle</keyword>
<dbReference type="GO" id="GO:0006897">
    <property type="term" value="P:endocytosis"/>
    <property type="evidence" value="ECO:0007669"/>
    <property type="project" value="TreeGrafter"/>
</dbReference>
<reference evidence="7" key="1">
    <citation type="submission" date="2018-01" db="EMBL/GenBank/DDBJ databases">
        <authorList>
            <person name="Mao J.F."/>
        </authorList>
    </citation>
    <scope>NUCLEOTIDE SEQUENCE</scope>
    <source>
        <strain evidence="7">Huo1</strain>
        <tissue evidence="7">Leaf</tissue>
    </source>
</reference>
<dbReference type="EMBL" id="PNBA02000006">
    <property type="protein sequence ID" value="KAG6420352.1"/>
    <property type="molecule type" value="Genomic_DNA"/>
</dbReference>
<feature type="compositionally biased region" description="Basic and acidic residues" evidence="5">
    <location>
        <begin position="240"/>
        <end position="272"/>
    </location>
</feature>
<dbReference type="GO" id="GO:0030276">
    <property type="term" value="F:clathrin binding"/>
    <property type="evidence" value="ECO:0007669"/>
    <property type="project" value="TreeGrafter"/>
</dbReference>
<evidence type="ECO:0000313" key="8">
    <source>
        <dbReference type="Proteomes" id="UP000298416"/>
    </source>
</evidence>
<dbReference type="GO" id="GO:0005543">
    <property type="term" value="F:phospholipid binding"/>
    <property type="evidence" value="ECO:0007669"/>
    <property type="project" value="TreeGrafter"/>
</dbReference>
<evidence type="ECO:0000256" key="4">
    <source>
        <dbReference type="ARBA" id="ARBA00023329"/>
    </source>
</evidence>
<sequence>MDFMKVFDKTVKEIKREVNLKVLKVPEIEQKLEYSGTGDDMGITHQVLDATDDEPWGPHGTILAEIAQGTKKYSECQMIMNVLWTRLAETGKNWRAVYKVAAQYFMLVISFIIKCKKTNVVLPQSLSVIEYLVAHGSERAVDEIVEHTYQIASLSSFEYVDPSGKDNGINVRKKSETITALLNDKDKIQEARNKAAVNRDKYIGLSSSGLACKSAAASVSNSNYRSSDPYRGYSNARDSYASKDTYKGKDQQSEDKYYKPTKSRREPSRSGRLDTSVTDKSNIKKQGSTVADASKKSTTASKTNIQASSSKKAPSNKYDDEFDDFDPRGVSSAKPSAGGSPVDLFAQDFVSFSDEPVSLPTDNSTTSVNDSSEVDLFADAAFVSAEPAPVSGKFPGSQCLYLDYRKSKDSILTKYDSFVQTNVDDLFASQPAPAVSMPMDLFASQLAPAASTTTMDLFADPDPASKPDTANSTFDPFAAFPLSEFDTDTLPIASGQHLTDVSIHAKTNCTSVDTNSQPKKEAFQVKSGIWSDSLNSGLIDLNITGPKKVNLADIGIVGGLTDGSESKDCLHSTWESPWASHPE</sequence>
<feature type="region of interest" description="Disordered" evidence="5">
    <location>
        <begin position="221"/>
        <end position="339"/>
    </location>
</feature>
<comment type="subcellular location">
    <subcellularLocation>
        <location evidence="1">Cytoplasmic vesicle</location>
        <location evidence="1">Clathrin-coated vesicle</location>
    </subcellularLocation>
    <subcellularLocation>
        <location evidence="2">Golgi apparatus</location>
    </subcellularLocation>
</comment>
<dbReference type="PROSITE" id="PS50942">
    <property type="entry name" value="ENTH"/>
    <property type="match status" value="1"/>
</dbReference>
<dbReference type="Pfam" id="PF01417">
    <property type="entry name" value="ENTH"/>
    <property type="match status" value="1"/>
</dbReference>
<dbReference type="CDD" id="cd03571">
    <property type="entry name" value="ENTH"/>
    <property type="match status" value="1"/>
</dbReference>
<dbReference type="Proteomes" id="UP000298416">
    <property type="component" value="Unassembled WGS sequence"/>
</dbReference>
<dbReference type="PANTHER" id="PTHR12276:SF45">
    <property type="entry name" value="CLATHRIN INTERACTOR 1"/>
    <property type="match status" value="1"/>
</dbReference>
<dbReference type="PANTHER" id="PTHR12276">
    <property type="entry name" value="EPSIN/ENT-RELATED"/>
    <property type="match status" value="1"/>
</dbReference>
<dbReference type="InterPro" id="IPR013809">
    <property type="entry name" value="ENTH"/>
</dbReference>
<feature type="compositionally biased region" description="Polar residues" evidence="5">
    <location>
        <begin position="273"/>
        <end position="313"/>
    </location>
</feature>
<evidence type="ECO:0000259" key="6">
    <source>
        <dbReference type="PROSITE" id="PS50942"/>
    </source>
</evidence>
<dbReference type="GO" id="GO:0030125">
    <property type="term" value="C:clathrin vesicle coat"/>
    <property type="evidence" value="ECO:0007669"/>
    <property type="project" value="TreeGrafter"/>
</dbReference>
<protein>
    <recommendedName>
        <fullName evidence="6">ENTH domain-containing protein</fullName>
    </recommendedName>
</protein>
<evidence type="ECO:0000256" key="5">
    <source>
        <dbReference type="SAM" id="MobiDB-lite"/>
    </source>
</evidence>
<dbReference type="SUPFAM" id="SSF48464">
    <property type="entry name" value="ENTH/VHS domain"/>
    <property type="match status" value="1"/>
</dbReference>
<proteinExistence type="predicted"/>
<dbReference type="Gene3D" id="1.25.40.90">
    <property type="match status" value="1"/>
</dbReference>
<feature type="domain" description="ENTH" evidence="6">
    <location>
        <begin position="35"/>
        <end position="192"/>
    </location>
</feature>
<organism evidence="7">
    <name type="scientific">Salvia splendens</name>
    <name type="common">Scarlet sage</name>
    <dbReference type="NCBI Taxonomy" id="180675"/>
    <lineage>
        <taxon>Eukaryota</taxon>
        <taxon>Viridiplantae</taxon>
        <taxon>Streptophyta</taxon>
        <taxon>Embryophyta</taxon>
        <taxon>Tracheophyta</taxon>
        <taxon>Spermatophyta</taxon>
        <taxon>Magnoliopsida</taxon>
        <taxon>eudicotyledons</taxon>
        <taxon>Gunneridae</taxon>
        <taxon>Pentapetalae</taxon>
        <taxon>asterids</taxon>
        <taxon>lamiids</taxon>
        <taxon>Lamiales</taxon>
        <taxon>Lamiaceae</taxon>
        <taxon>Nepetoideae</taxon>
        <taxon>Mentheae</taxon>
        <taxon>Salviinae</taxon>
        <taxon>Salvia</taxon>
        <taxon>Salvia subgen. Calosphace</taxon>
        <taxon>core Calosphace</taxon>
    </lineage>
</organism>
<evidence type="ECO:0000256" key="1">
    <source>
        <dbReference type="ARBA" id="ARBA00004132"/>
    </source>
</evidence>
<evidence type="ECO:0000256" key="2">
    <source>
        <dbReference type="ARBA" id="ARBA00004555"/>
    </source>
</evidence>